<comment type="caution">
    <text evidence="1">The sequence shown here is derived from an EMBL/GenBank/DDBJ whole genome shotgun (WGS) entry which is preliminary data.</text>
</comment>
<evidence type="ECO:0000313" key="2">
    <source>
        <dbReference type="Proteomes" id="UP000563094"/>
    </source>
</evidence>
<gene>
    <name evidence="1" type="ORF">FHS90_001352</name>
</gene>
<dbReference type="AlphaFoldDB" id="A0A839GP11"/>
<keyword evidence="2" id="KW-1185">Reference proteome</keyword>
<accession>A0A839GP11</accession>
<evidence type="ECO:0000313" key="1">
    <source>
        <dbReference type="EMBL" id="MBA9076646.1"/>
    </source>
</evidence>
<reference evidence="1 2" key="1">
    <citation type="submission" date="2020-08" db="EMBL/GenBank/DDBJ databases">
        <title>Genomic Encyclopedia of Type Strains, Phase IV (KMG-IV): sequencing the most valuable type-strain genomes for metagenomic binning, comparative biology and taxonomic classification.</title>
        <authorList>
            <person name="Goeker M."/>
        </authorList>
    </citation>
    <scope>NUCLEOTIDE SEQUENCE [LARGE SCALE GENOMIC DNA]</scope>
    <source>
        <strain evidence="1 2">DSM 29854</strain>
    </source>
</reference>
<dbReference type="EMBL" id="JACJIQ010000004">
    <property type="protein sequence ID" value="MBA9076646.1"/>
    <property type="molecule type" value="Genomic_DNA"/>
</dbReference>
<protein>
    <submittedName>
        <fullName evidence="1">Uncharacterized protein</fullName>
    </submittedName>
</protein>
<sequence length="44" mass="4878">MTVAKNTSGNPVLALGLRSDPTNALALLYEFRFPVNVFCFRSVF</sequence>
<name>A0A839GP11_9BACT</name>
<proteinExistence type="predicted"/>
<organism evidence="1 2">
    <name type="scientific">Rufibacter quisquiliarum</name>
    <dbReference type="NCBI Taxonomy" id="1549639"/>
    <lineage>
        <taxon>Bacteria</taxon>
        <taxon>Pseudomonadati</taxon>
        <taxon>Bacteroidota</taxon>
        <taxon>Cytophagia</taxon>
        <taxon>Cytophagales</taxon>
        <taxon>Hymenobacteraceae</taxon>
        <taxon>Rufibacter</taxon>
    </lineage>
</organism>
<dbReference type="Proteomes" id="UP000563094">
    <property type="component" value="Unassembled WGS sequence"/>
</dbReference>